<keyword evidence="6 10" id="KW-1133">Transmembrane helix</keyword>
<keyword evidence="2 10" id="KW-1003">Cell membrane</keyword>
<dbReference type="PROSITE" id="PS50262">
    <property type="entry name" value="G_PROTEIN_RECEP_F1_2"/>
    <property type="match status" value="1"/>
</dbReference>
<evidence type="ECO:0000256" key="4">
    <source>
        <dbReference type="ARBA" id="ARBA00022692"/>
    </source>
</evidence>
<comment type="similarity">
    <text evidence="9">Belongs to the G-protein coupled receptor 1 family.</text>
</comment>
<dbReference type="InterPro" id="IPR017452">
    <property type="entry name" value="GPCR_Rhodpsn_7TM"/>
</dbReference>
<dbReference type="RefSeq" id="XP_015268224.1">
    <property type="nucleotide sequence ID" value="XM_015412738.1"/>
</dbReference>
<dbReference type="SUPFAM" id="SSF81321">
    <property type="entry name" value="Family A G protein-coupled receptor-like"/>
    <property type="match status" value="1"/>
</dbReference>
<evidence type="ECO:0000313" key="13">
    <source>
        <dbReference type="RefSeq" id="XP_015268224.1"/>
    </source>
</evidence>
<feature type="transmembrane region" description="Helical" evidence="10">
    <location>
        <begin position="142"/>
        <end position="168"/>
    </location>
</feature>
<dbReference type="PRINTS" id="PR00237">
    <property type="entry name" value="GPCRRHODOPSN"/>
</dbReference>
<accession>A0ABM1K3D7</accession>
<keyword evidence="8 9" id="KW-0807">Transducer</keyword>
<evidence type="ECO:0000256" key="5">
    <source>
        <dbReference type="ARBA" id="ARBA00022725"/>
    </source>
</evidence>
<feature type="transmembrane region" description="Helical" evidence="10">
    <location>
        <begin position="273"/>
        <end position="292"/>
    </location>
</feature>
<feature type="domain" description="G-protein coupled receptors family 1 profile" evidence="11">
    <location>
        <begin position="41"/>
        <end position="290"/>
    </location>
</feature>
<feature type="transmembrane region" description="Helical" evidence="10">
    <location>
        <begin position="237"/>
        <end position="261"/>
    </location>
</feature>
<evidence type="ECO:0000256" key="8">
    <source>
        <dbReference type="ARBA" id="ARBA00023224"/>
    </source>
</evidence>
<feature type="transmembrane region" description="Helical" evidence="10">
    <location>
        <begin position="197"/>
        <end position="225"/>
    </location>
</feature>
<keyword evidence="12" id="KW-1185">Reference proteome</keyword>
<organism evidence="12 13">
    <name type="scientific">Gekko japonicus</name>
    <name type="common">Schlegel's Japanese gecko</name>
    <dbReference type="NCBI Taxonomy" id="146911"/>
    <lineage>
        <taxon>Eukaryota</taxon>
        <taxon>Metazoa</taxon>
        <taxon>Chordata</taxon>
        <taxon>Craniata</taxon>
        <taxon>Vertebrata</taxon>
        <taxon>Euteleostomi</taxon>
        <taxon>Lepidosauria</taxon>
        <taxon>Squamata</taxon>
        <taxon>Bifurcata</taxon>
        <taxon>Gekkota</taxon>
        <taxon>Gekkonidae</taxon>
        <taxon>Gekkoninae</taxon>
        <taxon>Gekko</taxon>
    </lineage>
</organism>
<feature type="transmembrane region" description="Helical" evidence="10">
    <location>
        <begin position="60"/>
        <end position="78"/>
    </location>
</feature>
<sequence length="307" mass="34378">MGAWNFTSVMEFILDGLSNHRNTQILLFIVILIVFILTVMGNLIIIILVQADSSLQTPMYFFLTNLSSLEICYVAIMQPQILAHLLSGNGIISYTRCVIQIFVVLTLGTVECFLLGIMAYDRYLAIFHPLTYAVVMSKLRQLQLASICWAIGLLFGVIYVCCTFRHSYCGPNHINHFMCEMPVVLKLACDDTHVTEAIVFVMAAMVLVVPVFVILTSYGLILYSVLQMKSAAGWRKAFSTCASHLVVVTVFYGTVISMYMIPHSSSSPNRDKQIAVFYVVVAPLLNPIIYTLRNKDVHKAVAKVLRQ</sequence>
<keyword evidence="9" id="KW-0297">G-protein coupled receptor</keyword>
<evidence type="ECO:0000256" key="10">
    <source>
        <dbReference type="RuleBase" id="RU363047"/>
    </source>
</evidence>
<evidence type="ECO:0000256" key="3">
    <source>
        <dbReference type="ARBA" id="ARBA00022606"/>
    </source>
</evidence>
<keyword evidence="3 10" id="KW-0716">Sensory transduction</keyword>
<keyword evidence="5 10" id="KW-0552">Olfaction</keyword>
<evidence type="ECO:0000256" key="9">
    <source>
        <dbReference type="RuleBase" id="RU000688"/>
    </source>
</evidence>
<keyword evidence="7 10" id="KW-0472">Membrane</keyword>
<protein>
    <recommendedName>
        <fullName evidence="10">Olfactory receptor</fullName>
    </recommendedName>
</protein>
<dbReference type="Pfam" id="PF13853">
    <property type="entry name" value="7tm_4"/>
    <property type="match status" value="1"/>
</dbReference>
<keyword evidence="4 9" id="KW-0812">Transmembrane</keyword>
<dbReference type="Proteomes" id="UP000694871">
    <property type="component" value="Unplaced"/>
</dbReference>
<dbReference type="GeneID" id="107111724"/>
<evidence type="ECO:0000256" key="1">
    <source>
        <dbReference type="ARBA" id="ARBA00004651"/>
    </source>
</evidence>
<reference evidence="13" key="1">
    <citation type="submission" date="2025-08" db="UniProtKB">
        <authorList>
            <consortium name="RefSeq"/>
        </authorList>
    </citation>
    <scope>IDENTIFICATION</scope>
</reference>
<dbReference type="PANTHER" id="PTHR26453">
    <property type="entry name" value="OLFACTORY RECEPTOR"/>
    <property type="match status" value="1"/>
</dbReference>
<dbReference type="InterPro" id="IPR000276">
    <property type="entry name" value="GPCR_Rhodpsn"/>
</dbReference>
<proteinExistence type="inferred from homology"/>
<dbReference type="InterPro" id="IPR000725">
    <property type="entry name" value="Olfact_rcpt"/>
</dbReference>
<evidence type="ECO:0000313" key="12">
    <source>
        <dbReference type="Proteomes" id="UP000694871"/>
    </source>
</evidence>
<evidence type="ECO:0000256" key="2">
    <source>
        <dbReference type="ARBA" id="ARBA00022475"/>
    </source>
</evidence>
<evidence type="ECO:0000256" key="7">
    <source>
        <dbReference type="ARBA" id="ARBA00023136"/>
    </source>
</evidence>
<evidence type="ECO:0000256" key="6">
    <source>
        <dbReference type="ARBA" id="ARBA00022989"/>
    </source>
</evidence>
<feature type="transmembrane region" description="Helical" evidence="10">
    <location>
        <begin position="98"/>
        <end position="121"/>
    </location>
</feature>
<dbReference type="PRINTS" id="PR00245">
    <property type="entry name" value="OLFACTORYR"/>
</dbReference>
<dbReference type="Gene3D" id="1.20.1070.10">
    <property type="entry name" value="Rhodopsin 7-helix transmembrane proteins"/>
    <property type="match status" value="1"/>
</dbReference>
<name>A0ABM1K3D7_GEKJA</name>
<evidence type="ECO:0000259" key="11">
    <source>
        <dbReference type="PROSITE" id="PS50262"/>
    </source>
</evidence>
<keyword evidence="9" id="KW-0675">Receptor</keyword>
<dbReference type="PROSITE" id="PS00237">
    <property type="entry name" value="G_PROTEIN_RECEP_F1_1"/>
    <property type="match status" value="1"/>
</dbReference>
<feature type="transmembrane region" description="Helical" evidence="10">
    <location>
        <begin position="25"/>
        <end position="48"/>
    </location>
</feature>
<gene>
    <name evidence="13" type="primary">LOC107111724</name>
</gene>
<comment type="subcellular location">
    <subcellularLocation>
        <location evidence="1 10">Cell membrane</location>
        <topology evidence="1 10">Multi-pass membrane protein</topology>
    </subcellularLocation>
</comment>
<dbReference type="CDD" id="cd15424">
    <property type="entry name" value="7tmA_OR2_unk"/>
    <property type="match status" value="1"/>
</dbReference>